<name>A0A177IS19_9CORY</name>
<evidence type="ECO:0000313" key="2">
    <source>
        <dbReference type="EMBL" id="OAH31620.1"/>
    </source>
</evidence>
<dbReference type="RefSeq" id="WP_066837849.1">
    <property type="nucleotide sequence ID" value="NZ_CANSTI010000016.1"/>
</dbReference>
<gene>
    <name evidence="2" type="ORF">AYJ05_08635</name>
</gene>
<protein>
    <recommendedName>
        <fullName evidence="1">Flavodoxin domain-containing protein</fullName>
    </recommendedName>
</protein>
<feature type="domain" description="Flavodoxin" evidence="1">
    <location>
        <begin position="4"/>
        <end position="130"/>
    </location>
</feature>
<dbReference type="EMBL" id="LSTQ01000004">
    <property type="protein sequence ID" value="OAH31620.1"/>
    <property type="molecule type" value="Genomic_DNA"/>
</dbReference>
<evidence type="ECO:0000259" key="1">
    <source>
        <dbReference type="Pfam" id="PF12724"/>
    </source>
</evidence>
<dbReference type="Proteomes" id="UP000076947">
    <property type="component" value="Unassembled WGS sequence"/>
</dbReference>
<evidence type="ECO:0000313" key="3">
    <source>
        <dbReference type="Proteomes" id="UP000076947"/>
    </source>
</evidence>
<comment type="caution">
    <text evidence="2">The sequence shown here is derived from an EMBL/GenBank/DDBJ whole genome shotgun (WGS) entry which is preliminary data.</text>
</comment>
<dbReference type="InterPro" id="IPR026816">
    <property type="entry name" value="Flavodoxin_dom"/>
</dbReference>
<reference evidence="3" key="1">
    <citation type="submission" date="2016-02" db="EMBL/GenBank/DDBJ databases">
        <authorList>
            <person name="Kaur G."/>
            <person name="Nair G.R."/>
            <person name="Mayilraj S."/>
        </authorList>
    </citation>
    <scope>NUCLEOTIDE SEQUENCE [LARGE SCALE GENOMIC DNA]</scope>
    <source>
        <strain evidence="3">GA-15</strain>
    </source>
</reference>
<dbReference type="AlphaFoldDB" id="A0A177IS19"/>
<organism evidence="2 3">
    <name type="scientific">Corynebacterium stationis</name>
    <dbReference type="NCBI Taxonomy" id="1705"/>
    <lineage>
        <taxon>Bacteria</taxon>
        <taxon>Bacillati</taxon>
        <taxon>Actinomycetota</taxon>
        <taxon>Actinomycetes</taxon>
        <taxon>Mycobacteriales</taxon>
        <taxon>Corynebacteriaceae</taxon>
        <taxon>Corynebacterium</taxon>
    </lineage>
</organism>
<keyword evidence="3" id="KW-1185">Reference proteome</keyword>
<dbReference type="STRING" id="1705.CA21670_08185"/>
<proteinExistence type="predicted"/>
<accession>A0A177IS19</accession>
<dbReference type="Pfam" id="PF12724">
    <property type="entry name" value="Flavodoxin_5"/>
    <property type="match status" value="1"/>
</dbReference>
<dbReference type="OrthoDB" id="4878515at2"/>
<sequence>MVQVLYQSQYGSSKQYAEAFAALLDVAPATWDDSLALQTELEAGEGPVVVFSYIHGPRVPGVEAALAAHKAGRPTAICCVGMTLIQKARKDDSLAAQVGDDIVRFYLPGRLNYSELSSAHMTVMRGIIQALKLKPRALRSDNDQSMIDSFKKDIDRVDLNELEPVVAWAKGES</sequence>